<accession>A0A2S7YJP8</accession>
<organism evidence="1 2">
    <name type="scientific">Beauveria bassiana</name>
    <name type="common">White muscardine disease fungus</name>
    <name type="synonym">Tritirachium shiotae</name>
    <dbReference type="NCBI Taxonomy" id="176275"/>
    <lineage>
        <taxon>Eukaryota</taxon>
        <taxon>Fungi</taxon>
        <taxon>Dikarya</taxon>
        <taxon>Ascomycota</taxon>
        <taxon>Pezizomycotina</taxon>
        <taxon>Sordariomycetes</taxon>
        <taxon>Hypocreomycetidae</taxon>
        <taxon>Hypocreales</taxon>
        <taxon>Cordycipitaceae</taxon>
        <taxon>Beauveria</taxon>
    </lineage>
</organism>
<sequence length="81" mass="8641">MSIPHRPTGAHCQPLHAPVSLQRGVDSSLQCPSISQTQITLSVLLYIHITLSNLITAYTRAANGGGQWQATNVSISTQSSK</sequence>
<evidence type="ECO:0000313" key="2">
    <source>
        <dbReference type="Proteomes" id="UP000237441"/>
    </source>
</evidence>
<dbReference type="Proteomes" id="UP000237441">
    <property type="component" value="Unassembled WGS sequence"/>
</dbReference>
<evidence type="ECO:0000313" key="1">
    <source>
        <dbReference type="EMBL" id="PQK16396.1"/>
    </source>
</evidence>
<proteinExistence type="predicted"/>
<protein>
    <submittedName>
        <fullName evidence="1">Uncharacterized protein</fullName>
    </submittedName>
</protein>
<comment type="caution">
    <text evidence="1">The sequence shown here is derived from an EMBL/GenBank/DDBJ whole genome shotgun (WGS) entry which is preliminary data.</text>
</comment>
<dbReference type="EMBL" id="JRHA01000006">
    <property type="protein sequence ID" value="PQK16396.1"/>
    <property type="molecule type" value="Genomic_DNA"/>
</dbReference>
<dbReference type="AlphaFoldDB" id="A0A2S7YJP8"/>
<name>A0A2S7YJP8_BEABA</name>
<gene>
    <name evidence="1" type="ORF">BB8028_0006g07160</name>
</gene>
<reference evidence="1 2" key="1">
    <citation type="submission" date="2016-07" db="EMBL/GenBank/DDBJ databases">
        <title>Comparative genomics of the entomopathogenic fungus Beauveria bassiana.</title>
        <authorList>
            <person name="Valero Jimenez C.A."/>
            <person name="Zwaan B.J."/>
            <person name="Van Kan J.A."/>
            <person name="Takken W."/>
            <person name="Debets A.J."/>
            <person name="Schoustra S.E."/>
            <person name="Koenraadt C.J."/>
        </authorList>
    </citation>
    <scope>NUCLEOTIDE SEQUENCE [LARGE SCALE GENOMIC DNA]</scope>
    <source>
        <strain evidence="1 2">ARSEF 8028</strain>
    </source>
</reference>